<evidence type="ECO:0000256" key="3">
    <source>
        <dbReference type="ARBA" id="ARBA00023163"/>
    </source>
</evidence>
<evidence type="ECO:0000313" key="5">
    <source>
        <dbReference type="EMBL" id="QPQ93480.1"/>
    </source>
</evidence>
<dbReference type="PANTHER" id="PTHR44688:SF25">
    <property type="entry name" value="HTH LUXR-TYPE DOMAIN-CONTAINING PROTEIN"/>
    <property type="match status" value="1"/>
</dbReference>
<dbReference type="EMBL" id="CP065601">
    <property type="protein sequence ID" value="QPQ93480.1"/>
    <property type="molecule type" value="Genomic_DNA"/>
</dbReference>
<proteinExistence type="predicted"/>
<dbReference type="Gene3D" id="3.30.450.80">
    <property type="entry name" value="Transcription factor LuxR-like, autoinducer-binding domain"/>
    <property type="match status" value="1"/>
</dbReference>
<evidence type="ECO:0000313" key="8">
    <source>
        <dbReference type="Proteomes" id="UP001056386"/>
    </source>
</evidence>
<dbReference type="EMBL" id="CP099587">
    <property type="protein sequence ID" value="USS47650.1"/>
    <property type="molecule type" value="Genomic_DNA"/>
</dbReference>
<keyword evidence="1" id="KW-0805">Transcription regulation</keyword>
<dbReference type="PROSITE" id="PS00622">
    <property type="entry name" value="HTH_LUXR_1"/>
    <property type="match status" value="1"/>
</dbReference>
<dbReference type="CDD" id="cd06170">
    <property type="entry name" value="LuxR_C_like"/>
    <property type="match status" value="1"/>
</dbReference>
<name>A0AAP9Y8R1_BURGL</name>
<reference evidence="5 7" key="1">
    <citation type="submission" date="2020-12" db="EMBL/GenBank/DDBJ databases">
        <title>FDA dAtabase for Regulatory Grade micrObial Sequences (FDA-ARGOS): Supporting development and validation of Infectious Disease Dx tests.</title>
        <authorList>
            <person name="Minogue T."/>
            <person name="Wolcott M."/>
            <person name="Wasieloski L."/>
            <person name="Aguilar W."/>
            <person name="Moore D."/>
            <person name="Jaissle J."/>
            <person name="Tallon L."/>
            <person name="Sadzewicz L."/>
            <person name="Zhao X."/>
            <person name="Boylan J."/>
            <person name="Ott S."/>
            <person name="Bowen H."/>
            <person name="Vavikolanu K."/>
            <person name="Mehta A."/>
            <person name="Aluvathingal J."/>
            <person name="Nadendla S."/>
            <person name="Yan Y."/>
            <person name="Sichtig H."/>
        </authorList>
    </citation>
    <scope>NUCLEOTIDE SEQUENCE [LARGE SCALE GENOMIC DNA]</scope>
    <source>
        <strain evidence="5 7">FDAARGOS_949</strain>
    </source>
</reference>
<dbReference type="Pfam" id="PF03472">
    <property type="entry name" value="Autoind_bind"/>
    <property type="match status" value="1"/>
</dbReference>
<evidence type="ECO:0000256" key="2">
    <source>
        <dbReference type="ARBA" id="ARBA00023125"/>
    </source>
</evidence>
<sequence>MQDFLQIWLYEFSRIEKPQHLGATLSRVAAILGYEFVAYGIRRPLPLSNPPSLTVSNYPARWQERYQGLRLAEIDPVARAANASDRPVVWSSQGNDSDQAFWQEASSFGLMHGWSSATRGAEGTLGVLSLARGGDAIDEVERDRNEFIVHWLANVAHAALAPFLPAAGEPEANLTSRETDVLKWTADGKTAYEISRILSISESTVNFHVKNIMSKLGTSNKIQAVAKAALTGML</sequence>
<reference evidence="6" key="2">
    <citation type="submission" date="2022-06" db="EMBL/GenBank/DDBJ databases">
        <title>Draft genome sequence of Burkholderia glumae strain GR20004 isolated from rice panicle showing bacterial panicle blight.</title>
        <authorList>
            <person name="Choi S.Y."/>
            <person name="Lee Y.H."/>
        </authorList>
    </citation>
    <scope>NUCLEOTIDE SEQUENCE</scope>
    <source>
        <strain evidence="6">GR20004</strain>
    </source>
</reference>
<dbReference type="Proteomes" id="UP000594892">
    <property type="component" value="Chromosome 2"/>
</dbReference>
<evidence type="ECO:0000259" key="4">
    <source>
        <dbReference type="PROSITE" id="PS50043"/>
    </source>
</evidence>
<dbReference type="SMART" id="SM00421">
    <property type="entry name" value="HTH_LUXR"/>
    <property type="match status" value="1"/>
</dbReference>
<keyword evidence="3" id="KW-0804">Transcription</keyword>
<keyword evidence="8" id="KW-1185">Reference proteome</keyword>
<evidence type="ECO:0000313" key="7">
    <source>
        <dbReference type="Proteomes" id="UP000594892"/>
    </source>
</evidence>
<dbReference type="InterPro" id="IPR005143">
    <property type="entry name" value="TF_LuxR_autoind-bd_dom"/>
</dbReference>
<dbReference type="PROSITE" id="PS50043">
    <property type="entry name" value="HTH_LUXR_2"/>
    <property type="match status" value="1"/>
</dbReference>
<dbReference type="AlphaFoldDB" id="A0AAP9Y8R1"/>
<dbReference type="SUPFAM" id="SSF75516">
    <property type="entry name" value="Pheromone-binding domain of LuxR-like quorum-sensing transcription factors"/>
    <property type="match status" value="1"/>
</dbReference>
<dbReference type="InterPro" id="IPR036388">
    <property type="entry name" value="WH-like_DNA-bd_sf"/>
</dbReference>
<dbReference type="GO" id="GO:0003677">
    <property type="term" value="F:DNA binding"/>
    <property type="evidence" value="ECO:0007669"/>
    <property type="project" value="UniProtKB-KW"/>
</dbReference>
<dbReference type="PRINTS" id="PR00038">
    <property type="entry name" value="HTHLUXR"/>
</dbReference>
<dbReference type="InterPro" id="IPR000792">
    <property type="entry name" value="Tscrpt_reg_LuxR_C"/>
</dbReference>
<dbReference type="Gene3D" id="1.10.10.10">
    <property type="entry name" value="Winged helix-like DNA-binding domain superfamily/Winged helix DNA-binding domain"/>
    <property type="match status" value="1"/>
</dbReference>
<dbReference type="SUPFAM" id="SSF46894">
    <property type="entry name" value="C-terminal effector domain of the bipartite response regulators"/>
    <property type="match status" value="1"/>
</dbReference>
<organism evidence="5 7">
    <name type="scientific">Burkholderia glumae</name>
    <name type="common">Pseudomonas glumae</name>
    <dbReference type="NCBI Taxonomy" id="337"/>
    <lineage>
        <taxon>Bacteria</taxon>
        <taxon>Pseudomonadati</taxon>
        <taxon>Pseudomonadota</taxon>
        <taxon>Betaproteobacteria</taxon>
        <taxon>Burkholderiales</taxon>
        <taxon>Burkholderiaceae</taxon>
        <taxon>Burkholderia</taxon>
    </lineage>
</organism>
<dbReference type="InterPro" id="IPR016032">
    <property type="entry name" value="Sig_transdc_resp-reg_C-effctor"/>
</dbReference>
<keyword evidence="2" id="KW-0238">DNA-binding</keyword>
<dbReference type="GO" id="GO:0006355">
    <property type="term" value="P:regulation of DNA-templated transcription"/>
    <property type="evidence" value="ECO:0007669"/>
    <property type="project" value="InterPro"/>
</dbReference>
<dbReference type="Pfam" id="PF00196">
    <property type="entry name" value="GerE"/>
    <property type="match status" value="1"/>
</dbReference>
<gene>
    <name evidence="5" type="ORF">I6H06_14670</name>
    <name evidence="6" type="ORF">NFI99_22865</name>
</gene>
<evidence type="ECO:0000313" key="6">
    <source>
        <dbReference type="EMBL" id="USS47650.1"/>
    </source>
</evidence>
<dbReference type="PANTHER" id="PTHR44688">
    <property type="entry name" value="DNA-BINDING TRANSCRIPTIONAL ACTIVATOR DEVR_DOSR"/>
    <property type="match status" value="1"/>
</dbReference>
<feature type="domain" description="HTH luxR-type" evidence="4">
    <location>
        <begin position="167"/>
        <end position="232"/>
    </location>
</feature>
<accession>A0AAP9Y8R1</accession>
<evidence type="ECO:0000256" key="1">
    <source>
        <dbReference type="ARBA" id="ARBA00023015"/>
    </source>
</evidence>
<protein>
    <submittedName>
        <fullName evidence="5">LuxR family transcriptional regulator</fullName>
    </submittedName>
</protein>
<dbReference type="InterPro" id="IPR036693">
    <property type="entry name" value="TF_LuxR_autoind-bd_dom_sf"/>
</dbReference>
<dbReference type="Proteomes" id="UP001056386">
    <property type="component" value="Chromosome 1"/>
</dbReference>